<sequence>MANNMALLLHLLAVASLVAAASSAGPAPAVPSSQAVTNRNGSHCYSRFFVFGDSISDTGNFIHYSTAPGPVARSPYGETFFHRPTGRWSDGRLSVDFIVERLGFPYWTPYLAGKTKENFTYGANFAVDSGTALNQLLFKKKGLNVSDITPYSLGVQIGWFKKVLAMIASTDHGHDDVVQSFLEKEKSSKTAKRDHASSLFQVGTIGANDYNHPLFQNKTLSFVRPLVPRVIQTIGQSIKTLIQLGAKTLYVPGIFPLGCVPRYLFYFRNSAAPGDHDAVGCLRWLNDLVLAELRDAHPGVSITYVDYCIEVLNVTVSSSPTTALDACCGGGGLHNANFTVHCSEPGAVTCLDPSGYVSWDGLHMTEATYRAMTRGMLDGPFSVPPIMSRCRN</sequence>
<dbReference type="PANTHER" id="PTHR22835:SF235">
    <property type="entry name" value="OS07G0642200 PROTEIN"/>
    <property type="match status" value="1"/>
</dbReference>
<name>A0A5J9VPX1_9POAL</name>
<gene>
    <name evidence="6" type="ORF">EJB05_10898</name>
</gene>
<dbReference type="SUPFAM" id="SSF52266">
    <property type="entry name" value="SGNH hydrolase"/>
    <property type="match status" value="1"/>
</dbReference>
<organism evidence="6 7">
    <name type="scientific">Eragrostis curvula</name>
    <name type="common">weeping love grass</name>
    <dbReference type="NCBI Taxonomy" id="38414"/>
    <lineage>
        <taxon>Eukaryota</taxon>
        <taxon>Viridiplantae</taxon>
        <taxon>Streptophyta</taxon>
        <taxon>Embryophyta</taxon>
        <taxon>Tracheophyta</taxon>
        <taxon>Spermatophyta</taxon>
        <taxon>Magnoliopsida</taxon>
        <taxon>Liliopsida</taxon>
        <taxon>Poales</taxon>
        <taxon>Poaceae</taxon>
        <taxon>PACMAD clade</taxon>
        <taxon>Chloridoideae</taxon>
        <taxon>Eragrostideae</taxon>
        <taxon>Eragrostidinae</taxon>
        <taxon>Eragrostis</taxon>
    </lineage>
</organism>
<dbReference type="PANTHER" id="PTHR22835">
    <property type="entry name" value="ZINC FINGER FYVE DOMAIN CONTAINING PROTEIN"/>
    <property type="match status" value="1"/>
</dbReference>
<evidence type="ECO:0000256" key="2">
    <source>
        <dbReference type="ARBA" id="ARBA00022729"/>
    </source>
</evidence>
<evidence type="ECO:0000256" key="4">
    <source>
        <dbReference type="ARBA" id="ARBA00023180"/>
    </source>
</evidence>
<dbReference type="Gene3D" id="3.40.50.1110">
    <property type="entry name" value="SGNH hydrolase"/>
    <property type="match status" value="1"/>
</dbReference>
<dbReference type="InterPro" id="IPR035669">
    <property type="entry name" value="SGNH_plant_lipase-like"/>
</dbReference>
<dbReference type="InterPro" id="IPR001087">
    <property type="entry name" value="GDSL"/>
</dbReference>
<dbReference type="AlphaFoldDB" id="A0A5J9VPX1"/>
<feature type="chain" id="PRO_5023877802" description="GDSL esterase/lipase" evidence="5">
    <location>
        <begin position="21"/>
        <end position="392"/>
    </location>
</feature>
<dbReference type="CDD" id="cd01837">
    <property type="entry name" value="SGNH_plant_lipase_like"/>
    <property type="match status" value="1"/>
</dbReference>
<dbReference type="Pfam" id="PF00657">
    <property type="entry name" value="Lipase_GDSL"/>
    <property type="match status" value="1"/>
</dbReference>
<accession>A0A5J9VPX1</accession>
<comment type="caution">
    <text evidence="6">The sequence shown here is derived from an EMBL/GenBank/DDBJ whole genome shotgun (WGS) entry which is preliminary data.</text>
</comment>
<dbReference type="InterPro" id="IPR036514">
    <property type="entry name" value="SGNH_hydro_sf"/>
</dbReference>
<evidence type="ECO:0000256" key="3">
    <source>
        <dbReference type="ARBA" id="ARBA00022801"/>
    </source>
</evidence>
<dbReference type="OrthoDB" id="1600564at2759"/>
<feature type="signal peptide" evidence="5">
    <location>
        <begin position="1"/>
        <end position="20"/>
    </location>
</feature>
<dbReference type="Proteomes" id="UP000324897">
    <property type="component" value="Chromosome 4"/>
</dbReference>
<keyword evidence="2 5" id="KW-0732">Signal</keyword>
<evidence type="ECO:0000313" key="7">
    <source>
        <dbReference type="Proteomes" id="UP000324897"/>
    </source>
</evidence>
<dbReference type="GO" id="GO:0016298">
    <property type="term" value="F:lipase activity"/>
    <property type="evidence" value="ECO:0007669"/>
    <property type="project" value="InterPro"/>
</dbReference>
<feature type="non-terminal residue" evidence="6">
    <location>
        <position position="1"/>
    </location>
</feature>
<dbReference type="GO" id="GO:0006629">
    <property type="term" value="P:lipid metabolic process"/>
    <property type="evidence" value="ECO:0007669"/>
    <property type="project" value="InterPro"/>
</dbReference>
<evidence type="ECO:0000256" key="5">
    <source>
        <dbReference type="SAM" id="SignalP"/>
    </source>
</evidence>
<evidence type="ECO:0000256" key="1">
    <source>
        <dbReference type="ARBA" id="ARBA00008668"/>
    </source>
</evidence>
<keyword evidence="3" id="KW-0378">Hydrolase</keyword>
<dbReference type="EMBL" id="RWGY01000007">
    <property type="protein sequence ID" value="TVU37576.1"/>
    <property type="molecule type" value="Genomic_DNA"/>
</dbReference>
<keyword evidence="7" id="KW-1185">Reference proteome</keyword>
<comment type="similarity">
    <text evidence="1">Belongs to the 'GDSL' lipolytic enzyme family.</text>
</comment>
<evidence type="ECO:0008006" key="8">
    <source>
        <dbReference type="Google" id="ProtNLM"/>
    </source>
</evidence>
<evidence type="ECO:0000313" key="6">
    <source>
        <dbReference type="EMBL" id="TVU37576.1"/>
    </source>
</evidence>
<dbReference type="Gramene" id="TVU37576">
    <property type="protein sequence ID" value="TVU37576"/>
    <property type="gene ID" value="EJB05_10898"/>
</dbReference>
<dbReference type="InterPro" id="IPR008265">
    <property type="entry name" value="Lipase_GDSL_AS"/>
</dbReference>
<reference evidence="6 7" key="1">
    <citation type="journal article" date="2019" name="Sci. Rep.">
        <title>A high-quality genome of Eragrostis curvula grass provides insights into Poaceae evolution and supports new strategies to enhance forage quality.</title>
        <authorList>
            <person name="Carballo J."/>
            <person name="Santos B.A.C.M."/>
            <person name="Zappacosta D."/>
            <person name="Garbus I."/>
            <person name="Selva J.P."/>
            <person name="Gallo C.A."/>
            <person name="Diaz A."/>
            <person name="Albertini E."/>
            <person name="Caccamo M."/>
            <person name="Echenique V."/>
        </authorList>
    </citation>
    <scope>NUCLEOTIDE SEQUENCE [LARGE SCALE GENOMIC DNA]</scope>
    <source>
        <strain evidence="7">cv. Victoria</strain>
        <tissue evidence="6">Leaf</tissue>
    </source>
</reference>
<protein>
    <recommendedName>
        <fullName evidence="8">GDSL esterase/lipase</fullName>
    </recommendedName>
</protein>
<dbReference type="PROSITE" id="PS01098">
    <property type="entry name" value="LIPASE_GDSL_SER"/>
    <property type="match status" value="1"/>
</dbReference>
<proteinExistence type="inferred from homology"/>
<keyword evidence="4" id="KW-0325">Glycoprotein</keyword>